<dbReference type="Gene3D" id="3.90.1520.10">
    <property type="entry name" value="H-NOX domain"/>
    <property type="match status" value="1"/>
</dbReference>
<keyword evidence="3" id="KW-1185">Reference proteome</keyword>
<dbReference type="SUPFAM" id="SSF111126">
    <property type="entry name" value="Ligand-binding domain in the NO signalling and Golgi transport"/>
    <property type="match status" value="1"/>
</dbReference>
<comment type="caution">
    <text evidence="2">The sequence shown here is derived from an EMBL/GenBank/DDBJ whole genome shotgun (WGS) entry which is preliminary data.</text>
</comment>
<dbReference type="InterPro" id="IPR024096">
    <property type="entry name" value="NO_sig/Golgi_transp_ligand-bd"/>
</dbReference>
<name>A0ABV7CGJ8_9GAMM</name>
<dbReference type="InterPro" id="IPR038158">
    <property type="entry name" value="H-NOX_domain_sf"/>
</dbReference>
<dbReference type="Proteomes" id="UP001595453">
    <property type="component" value="Unassembled WGS sequence"/>
</dbReference>
<accession>A0ABV7CGJ8</accession>
<dbReference type="EMBL" id="JBHRSD010000010">
    <property type="protein sequence ID" value="MFC3031727.1"/>
    <property type="molecule type" value="Genomic_DNA"/>
</dbReference>
<dbReference type="Pfam" id="PF07700">
    <property type="entry name" value="HNOB"/>
    <property type="match status" value="1"/>
</dbReference>
<evidence type="ECO:0000313" key="2">
    <source>
        <dbReference type="EMBL" id="MFC3031727.1"/>
    </source>
</evidence>
<dbReference type="InterPro" id="IPR011644">
    <property type="entry name" value="Heme_NO-bd"/>
</dbReference>
<feature type="domain" description="Heme NO-binding" evidence="1">
    <location>
        <begin position="2"/>
        <end position="161"/>
    </location>
</feature>
<organism evidence="2 3">
    <name type="scientific">Pseudoalteromonas fenneropenaei</name>
    <dbReference type="NCBI Taxonomy" id="1737459"/>
    <lineage>
        <taxon>Bacteria</taxon>
        <taxon>Pseudomonadati</taxon>
        <taxon>Pseudomonadota</taxon>
        <taxon>Gammaproteobacteria</taxon>
        <taxon>Alteromonadales</taxon>
        <taxon>Pseudoalteromonadaceae</taxon>
        <taxon>Pseudoalteromonas</taxon>
    </lineage>
</organism>
<sequence>MKGHIFNLLEDFIIDVAGDEKLFEIFDRCSFDTSKSFVRTENYPDAQLIEIVTHAVAVLCIDVPTAQFAFGKWLYPRLIKLLPAEFTDFSHPAPVLYKLDELHKVELKKLYPDAIPPAFDYVVKDPTHAELIYCSPRRMFDLVAGVLQGMAEHYGVAIECHITRGWQNDPDKAQFALTYDKPQSVI</sequence>
<proteinExistence type="predicted"/>
<protein>
    <submittedName>
        <fullName evidence="2">Heme NO-binding domain-containing protein</fullName>
    </submittedName>
</protein>
<reference evidence="3" key="1">
    <citation type="journal article" date="2019" name="Int. J. Syst. Evol. Microbiol.">
        <title>The Global Catalogue of Microorganisms (GCM) 10K type strain sequencing project: providing services to taxonomists for standard genome sequencing and annotation.</title>
        <authorList>
            <consortium name="The Broad Institute Genomics Platform"/>
            <consortium name="The Broad Institute Genome Sequencing Center for Infectious Disease"/>
            <person name="Wu L."/>
            <person name="Ma J."/>
        </authorList>
    </citation>
    <scope>NUCLEOTIDE SEQUENCE [LARGE SCALE GENOMIC DNA]</scope>
    <source>
        <strain evidence="3">KCTC 42730</strain>
    </source>
</reference>
<dbReference type="RefSeq" id="WP_377121258.1">
    <property type="nucleotide sequence ID" value="NZ_JBHRSD010000010.1"/>
</dbReference>
<gene>
    <name evidence="2" type="ORF">ACFOEE_04240</name>
</gene>
<evidence type="ECO:0000313" key="3">
    <source>
        <dbReference type="Proteomes" id="UP001595453"/>
    </source>
</evidence>
<evidence type="ECO:0000259" key="1">
    <source>
        <dbReference type="Pfam" id="PF07700"/>
    </source>
</evidence>